<feature type="transmembrane region" description="Helical" evidence="1">
    <location>
        <begin position="88"/>
        <end position="112"/>
    </location>
</feature>
<reference evidence="2 3" key="1">
    <citation type="journal article" date="2016" name="Mol. Biol. Evol.">
        <title>Comparative Genomics of Early-Diverging Mushroom-Forming Fungi Provides Insights into the Origins of Lignocellulose Decay Capabilities.</title>
        <authorList>
            <person name="Nagy L.G."/>
            <person name="Riley R."/>
            <person name="Tritt A."/>
            <person name="Adam C."/>
            <person name="Daum C."/>
            <person name="Floudas D."/>
            <person name="Sun H."/>
            <person name="Yadav J.S."/>
            <person name="Pangilinan J."/>
            <person name="Larsson K.H."/>
            <person name="Matsuura K."/>
            <person name="Barry K."/>
            <person name="Labutti K."/>
            <person name="Kuo R."/>
            <person name="Ohm R.A."/>
            <person name="Bhattacharya S.S."/>
            <person name="Shirouzu T."/>
            <person name="Yoshinaga Y."/>
            <person name="Martin F.M."/>
            <person name="Grigoriev I.V."/>
            <person name="Hibbett D.S."/>
        </authorList>
    </citation>
    <scope>NUCLEOTIDE SEQUENCE [LARGE SCALE GENOMIC DNA]</scope>
    <source>
        <strain evidence="2 3">HHB12029</strain>
    </source>
</reference>
<dbReference type="InParanoid" id="A0A165FDC1"/>
<dbReference type="Proteomes" id="UP000077266">
    <property type="component" value="Unassembled WGS sequence"/>
</dbReference>
<dbReference type="OrthoDB" id="2744793at2759"/>
<gene>
    <name evidence="2" type="ORF">EXIGLDRAFT_696317</name>
</gene>
<feature type="transmembrane region" description="Helical" evidence="1">
    <location>
        <begin position="170"/>
        <end position="190"/>
    </location>
</feature>
<dbReference type="AlphaFoldDB" id="A0A165FDC1"/>
<feature type="transmembrane region" description="Helical" evidence="1">
    <location>
        <begin position="7"/>
        <end position="28"/>
    </location>
</feature>
<feature type="transmembrane region" description="Helical" evidence="1">
    <location>
        <begin position="132"/>
        <end position="149"/>
    </location>
</feature>
<feature type="transmembrane region" description="Helical" evidence="1">
    <location>
        <begin position="62"/>
        <end position="81"/>
    </location>
</feature>
<keyword evidence="1" id="KW-0812">Transmembrane</keyword>
<keyword evidence="1" id="KW-1133">Transmembrane helix</keyword>
<sequence length="288" mass="31837">MFSINAIAMVALFTISTFLWSSNIAVLVKRVNIVFVDREGNLLSRLQLANSSTELQRYMNDVIFTVAYLIGDALIVWRIIILYQRQRVIAFSMLLLWLGAATTGVGLFGCLVQAKFPESDALPRLCTNLENASWTISLILNAVGTALLARLAWKSSRLISENRYTKADRVLCTLVTAGLIYFILGLPRLTAFANQSLNPLPSNVSFATQVIAAMLDNIVGLYPTAVTAVLFYESKIFESQTRVPSNLPFWPESTIRVEVIQSAENPLAETEVAKPADDSDTWAVKAHS</sequence>
<keyword evidence="1" id="KW-0472">Membrane</keyword>
<keyword evidence="3" id="KW-1185">Reference proteome</keyword>
<proteinExistence type="predicted"/>
<evidence type="ECO:0000256" key="1">
    <source>
        <dbReference type="SAM" id="Phobius"/>
    </source>
</evidence>
<feature type="transmembrane region" description="Helical" evidence="1">
    <location>
        <begin position="210"/>
        <end position="232"/>
    </location>
</feature>
<accession>A0A165FDC1</accession>
<evidence type="ECO:0008006" key="4">
    <source>
        <dbReference type="Google" id="ProtNLM"/>
    </source>
</evidence>
<protein>
    <recommendedName>
        <fullName evidence="4">G-protein coupled receptors family 1 profile domain-containing protein</fullName>
    </recommendedName>
</protein>
<dbReference type="EMBL" id="KV426089">
    <property type="protein sequence ID" value="KZV88805.1"/>
    <property type="molecule type" value="Genomic_DNA"/>
</dbReference>
<name>A0A165FDC1_EXIGL</name>
<organism evidence="2 3">
    <name type="scientific">Exidia glandulosa HHB12029</name>
    <dbReference type="NCBI Taxonomy" id="1314781"/>
    <lineage>
        <taxon>Eukaryota</taxon>
        <taxon>Fungi</taxon>
        <taxon>Dikarya</taxon>
        <taxon>Basidiomycota</taxon>
        <taxon>Agaricomycotina</taxon>
        <taxon>Agaricomycetes</taxon>
        <taxon>Auriculariales</taxon>
        <taxon>Exidiaceae</taxon>
        <taxon>Exidia</taxon>
    </lineage>
</organism>
<evidence type="ECO:0000313" key="3">
    <source>
        <dbReference type="Proteomes" id="UP000077266"/>
    </source>
</evidence>
<evidence type="ECO:0000313" key="2">
    <source>
        <dbReference type="EMBL" id="KZV88805.1"/>
    </source>
</evidence>